<dbReference type="SUPFAM" id="SSF53187">
    <property type="entry name" value="Zn-dependent exopeptidases"/>
    <property type="match status" value="1"/>
</dbReference>
<dbReference type="InterPro" id="IPR011650">
    <property type="entry name" value="Peptidase_M20_dimer"/>
</dbReference>
<gene>
    <name evidence="7" type="ORF">D9O40_00225</name>
</gene>
<dbReference type="Gene3D" id="3.30.70.360">
    <property type="match status" value="1"/>
</dbReference>
<dbReference type="Gene3D" id="3.40.630.10">
    <property type="entry name" value="Zn peptidases"/>
    <property type="match status" value="1"/>
</dbReference>
<evidence type="ECO:0000313" key="8">
    <source>
        <dbReference type="Proteomes" id="UP000277999"/>
    </source>
</evidence>
<reference evidence="7 8" key="1">
    <citation type="submission" date="2018-10" db="EMBL/GenBank/DDBJ databases">
        <title>Genome-centric metagenomics revealed C2 chemical producing, CO utilizing Clostridium with novel acetogenic gene cluster.</title>
        <authorList>
            <person name="Kang H."/>
            <person name="Park B."/>
            <person name="Choi I.G."/>
            <person name="Chang I.S."/>
        </authorList>
    </citation>
    <scope>NUCLEOTIDE SEQUENCE [LARGE SCALE GENOMIC DNA]</scope>
    <source>
        <strain evidence="7 8">H21-9</strain>
    </source>
</reference>
<dbReference type="Proteomes" id="UP000277999">
    <property type="component" value="Unassembled WGS sequence"/>
</dbReference>
<feature type="domain" description="Peptidase M20 dimerisation" evidence="6">
    <location>
        <begin position="19"/>
        <end position="69"/>
    </location>
</feature>
<dbReference type="PANTHER" id="PTHR43808">
    <property type="entry name" value="ACETYLORNITHINE DEACETYLASE"/>
    <property type="match status" value="1"/>
</dbReference>
<comment type="caution">
    <text evidence="7">The sequence shown here is derived from an EMBL/GenBank/DDBJ whole genome shotgun (WGS) entry which is preliminary data.</text>
</comment>
<dbReference type="SUPFAM" id="SSF55031">
    <property type="entry name" value="Bacterial exopeptidase dimerisation domain"/>
    <property type="match status" value="1"/>
</dbReference>
<dbReference type="InterPro" id="IPR036264">
    <property type="entry name" value="Bact_exopeptidase_dim_dom"/>
</dbReference>
<accession>A0A3M0T2F4</accession>
<proteinExistence type="inferred from homology"/>
<dbReference type="GO" id="GO:0046872">
    <property type="term" value="F:metal ion binding"/>
    <property type="evidence" value="ECO:0007669"/>
    <property type="project" value="UniProtKB-KW"/>
</dbReference>
<evidence type="ECO:0000259" key="6">
    <source>
        <dbReference type="Pfam" id="PF07687"/>
    </source>
</evidence>
<dbReference type="EMBL" id="RFAQ01000001">
    <property type="protein sequence ID" value="RMD04813.1"/>
    <property type="molecule type" value="Genomic_DNA"/>
</dbReference>
<keyword evidence="4 7" id="KW-0378">Hydrolase</keyword>
<dbReference type="GO" id="GO:0016787">
    <property type="term" value="F:hydrolase activity"/>
    <property type="evidence" value="ECO:0007669"/>
    <property type="project" value="UniProtKB-KW"/>
</dbReference>
<evidence type="ECO:0000256" key="2">
    <source>
        <dbReference type="ARBA" id="ARBA00006247"/>
    </source>
</evidence>
<keyword evidence="5" id="KW-0862">Zinc</keyword>
<protein>
    <submittedName>
        <fullName evidence="7">M20/M25/M40 family metallo-hydrolase</fullName>
    </submittedName>
</protein>
<dbReference type="Pfam" id="PF07687">
    <property type="entry name" value="M20_dimer"/>
    <property type="match status" value="1"/>
</dbReference>
<organism evidence="7 8">
    <name type="scientific">Clostridium autoethanogenum</name>
    <dbReference type="NCBI Taxonomy" id="84023"/>
    <lineage>
        <taxon>Bacteria</taxon>
        <taxon>Bacillati</taxon>
        <taxon>Bacillota</taxon>
        <taxon>Clostridia</taxon>
        <taxon>Eubacteriales</taxon>
        <taxon>Clostridiaceae</taxon>
        <taxon>Clostridium</taxon>
    </lineage>
</organism>
<dbReference type="PANTHER" id="PTHR43808:SF8">
    <property type="entry name" value="PEPTIDASE M20 DIMERISATION DOMAIN-CONTAINING PROTEIN"/>
    <property type="match status" value="1"/>
</dbReference>
<dbReference type="InterPro" id="IPR050072">
    <property type="entry name" value="Peptidase_M20A"/>
</dbReference>
<comment type="similarity">
    <text evidence="2">Belongs to the peptidase M20A family.</text>
</comment>
<comment type="cofactor">
    <cofactor evidence="1">
        <name>Zn(2+)</name>
        <dbReference type="ChEBI" id="CHEBI:29105"/>
    </cofactor>
</comment>
<evidence type="ECO:0000313" key="7">
    <source>
        <dbReference type="EMBL" id="RMD04813.1"/>
    </source>
</evidence>
<keyword evidence="3" id="KW-0479">Metal-binding</keyword>
<sequence length="164" mass="18614">MSKHYNTIKNLPFAKENSKLYKGPSINLAMIHGGEVYNKVPDYCKMSLDIRTLPEQNIDDIVLQIKNKVDCKIIISDTGDPVKTDINSPYVKKLKNVASQFLDRDCILFGQHGSADTRFYSKDNILAVEFGSSGVNCHGNDEYVLIDTITKYKNILKQYVKTFQ</sequence>
<evidence type="ECO:0000256" key="3">
    <source>
        <dbReference type="ARBA" id="ARBA00022723"/>
    </source>
</evidence>
<evidence type="ECO:0000256" key="1">
    <source>
        <dbReference type="ARBA" id="ARBA00001947"/>
    </source>
</evidence>
<evidence type="ECO:0000256" key="4">
    <source>
        <dbReference type="ARBA" id="ARBA00022801"/>
    </source>
</evidence>
<dbReference type="AlphaFoldDB" id="A0A3M0T2F4"/>
<name>A0A3M0T2F4_9CLOT</name>
<evidence type="ECO:0000256" key="5">
    <source>
        <dbReference type="ARBA" id="ARBA00022833"/>
    </source>
</evidence>